<reference evidence="2 3" key="1">
    <citation type="journal article" date="2023" name="Chemosphere">
        <title>Whole genome analysis of Flavobacterium aziz-sancarii sp. nov., isolated from Ardley Island (Antarctica), revealed a rich resistome and bioremediation potential.</title>
        <authorList>
            <person name="Otur C."/>
            <person name="Okay S."/>
            <person name="Kurt-Kizildogan A."/>
        </authorList>
    </citation>
    <scope>NUCLEOTIDE SEQUENCE [LARGE SCALE GENOMIC DNA]</scope>
    <source>
        <strain evidence="2 3">AC</strain>
    </source>
</reference>
<name>A0ABT4WCT9_9FLAO</name>
<feature type="compositionally biased region" description="Low complexity" evidence="1">
    <location>
        <begin position="24"/>
        <end position="33"/>
    </location>
</feature>
<evidence type="ECO:0000256" key="1">
    <source>
        <dbReference type="SAM" id="MobiDB-lite"/>
    </source>
</evidence>
<dbReference type="Proteomes" id="UP001212170">
    <property type="component" value="Unassembled WGS sequence"/>
</dbReference>
<feature type="compositionally biased region" description="Polar residues" evidence="1">
    <location>
        <begin position="1"/>
        <end position="12"/>
    </location>
</feature>
<organism evidence="2 3">
    <name type="scientific">Flavobacterium azizsancarii</name>
    <dbReference type="NCBI Taxonomy" id="2961580"/>
    <lineage>
        <taxon>Bacteria</taxon>
        <taxon>Pseudomonadati</taxon>
        <taxon>Bacteroidota</taxon>
        <taxon>Flavobacteriia</taxon>
        <taxon>Flavobacteriales</taxon>
        <taxon>Flavobacteriaceae</taxon>
        <taxon>Flavobacterium</taxon>
    </lineage>
</organism>
<dbReference type="RefSeq" id="WP_271335750.1">
    <property type="nucleotide sequence ID" value="NZ_JAMZNK010000012.1"/>
</dbReference>
<protein>
    <submittedName>
        <fullName evidence="2">Uncharacterized protein</fullName>
    </submittedName>
</protein>
<evidence type="ECO:0000313" key="2">
    <source>
        <dbReference type="EMBL" id="MDA6069939.1"/>
    </source>
</evidence>
<feature type="region of interest" description="Disordered" evidence="1">
    <location>
        <begin position="1"/>
        <end position="46"/>
    </location>
</feature>
<evidence type="ECO:0000313" key="3">
    <source>
        <dbReference type="Proteomes" id="UP001212170"/>
    </source>
</evidence>
<dbReference type="EMBL" id="JAMZNK010000012">
    <property type="protein sequence ID" value="MDA6069939.1"/>
    <property type="molecule type" value="Genomic_DNA"/>
</dbReference>
<keyword evidence="3" id="KW-1185">Reference proteome</keyword>
<accession>A0ABT4WCT9</accession>
<sequence>MNTSNQKNSGTTGAKMSDKKTDTKSTASKGSNKSTDDKKSTSTKKN</sequence>
<proteinExistence type="predicted"/>
<gene>
    <name evidence="2" type="ORF">NJT12_09955</name>
</gene>
<comment type="caution">
    <text evidence="2">The sequence shown here is derived from an EMBL/GenBank/DDBJ whole genome shotgun (WGS) entry which is preliminary data.</text>
</comment>